<dbReference type="Gene3D" id="1.20.1280.290">
    <property type="match status" value="2"/>
</dbReference>
<dbReference type="GeneID" id="30029368"/>
<evidence type="ECO:0000256" key="6">
    <source>
        <dbReference type="ARBA" id="ARBA00050768"/>
    </source>
</evidence>
<evidence type="ECO:0000313" key="8">
    <source>
        <dbReference type="EMBL" id="OBA17990.1"/>
    </source>
</evidence>
<dbReference type="Proteomes" id="UP000092555">
    <property type="component" value="Unassembled WGS sequence"/>
</dbReference>
<dbReference type="PANTHER" id="PTHR16201:SF34">
    <property type="entry name" value="LYSOSOMAL AMINO ACID TRANSPORTER 1"/>
    <property type="match status" value="1"/>
</dbReference>
<comment type="catalytic activity">
    <reaction evidence="6">
        <text>L-histidine(out) + L-arginine(in) = L-histidine(in) + L-arginine(out)</text>
        <dbReference type="Rhea" id="RHEA:71063"/>
        <dbReference type="ChEBI" id="CHEBI:32682"/>
        <dbReference type="ChEBI" id="CHEBI:57595"/>
    </reaction>
</comment>
<evidence type="ECO:0000256" key="1">
    <source>
        <dbReference type="ARBA" id="ARBA00004141"/>
    </source>
</evidence>
<evidence type="ECO:0000256" key="5">
    <source>
        <dbReference type="ARBA" id="ARBA00038039"/>
    </source>
</evidence>
<organism evidence="8 9">
    <name type="scientific">Metschnikowia bicuspidata var. bicuspidata NRRL YB-4993</name>
    <dbReference type="NCBI Taxonomy" id="869754"/>
    <lineage>
        <taxon>Eukaryota</taxon>
        <taxon>Fungi</taxon>
        <taxon>Dikarya</taxon>
        <taxon>Ascomycota</taxon>
        <taxon>Saccharomycotina</taxon>
        <taxon>Pichiomycetes</taxon>
        <taxon>Metschnikowiaceae</taxon>
        <taxon>Metschnikowia</taxon>
    </lineage>
</organism>
<dbReference type="PANTHER" id="PTHR16201">
    <property type="entry name" value="SEVEN TRANSMEMBRANE PROTEIN 1-RELATED"/>
    <property type="match status" value="1"/>
</dbReference>
<evidence type="ECO:0000256" key="3">
    <source>
        <dbReference type="ARBA" id="ARBA00022989"/>
    </source>
</evidence>
<feature type="transmembrane region" description="Helical" evidence="7">
    <location>
        <begin position="69"/>
        <end position="89"/>
    </location>
</feature>
<dbReference type="SMART" id="SM00679">
    <property type="entry name" value="CTNS"/>
    <property type="match status" value="2"/>
</dbReference>
<dbReference type="EMBL" id="LXTC01000009">
    <property type="protein sequence ID" value="OBA17990.1"/>
    <property type="molecule type" value="Genomic_DNA"/>
</dbReference>
<comment type="subcellular location">
    <subcellularLocation>
        <location evidence="1">Membrane</location>
        <topology evidence="1">Multi-pass membrane protein</topology>
    </subcellularLocation>
</comment>
<comment type="caution">
    <text evidence="8">The sequence shown here is derived from an EMBL/GenBank/DDBJ whole genome shotgun (WGS) entry which is preliminary data.</text>
</comment>
<dbReference type="OrthoDB" id="8048523at2759"/>
<proteinExistence type="inferred from homology"/>
<gene>
    <name evidence="8" type="ORF">METBIDRAFT_33749</name>
</gene>
<evidence type="ECO:0000256" key="4">
    <source>
        <dbReference type="ARBA" id="ARBA00023136"/>
    </source>
</evidence>
<dbReference type="FunFam" id="1.20.1280.290:FF:000038">
    <property type="entry name" value="PQ loop repeat containing 2"/>
    <property type="match status" value="1"/>
</dbReference>
<dbReference type="InterPro" id="IPR051415">
    <property type="entry name" value="LAAT-1"/>
</dbReference>
<dbReference type="FunFam" id="1.20.1280.290:FF:000009">
    <property type="entry name" value="PQ loop repeat family protein"/>
    <property type="match status" value="1"/>
</dbReference>
<feature type="transmembrane region" description="Helical" evidence="7">
    <location>
        <begin position="40"/>
        <end position="62"/>
    </location>
</feature>
<dbReference type="GO" id="GO:0034488">
    <property type="term" value="P:basic amino acid transmembrane export from vacuole"/>
    <property type="evidence" value="ECO:0007669"/>
    <property type="project" value="TreeGrafter"/>
</dbReference>
<dbReference type="InterPro" id="IPR006603">
    <property type="entry name" value="PQ-loop_rpt"/>
</dbReference>
<dbReference type="GO" id="GO:0015174">
    <property type="term" value="F:basic amino acid transmembrane transporter activity"/>
    <property type="evidence" value="ECO:0007669"/>
    <property type="project" value="TreeGrafter"/>
</dbReference>
<dbReference type="RefSeq" id="XP_018709385.1">
    <property type="nucleotide sequence ID" value="XM_018856392.1"/>
</dbReference>
<keyword evidence="2 7" id="KW-0812">Transmembrane</keyword>
<accession>A0A1A0H210</accession>
<protein>
    <submittedName>
        <fullName evidence="8">PQ-loop-domain-containing protein</fullName>
    </submittedName>
</protein>
<dbReference type="Pfam" id="PF04193">
    <property type="entry name" value="PQ-loop"/>
    <property type="match status" value="2"/>
</dbReference>
<sequence>MVGCVTSGVSQLFSTLSLISWICAQAPQIFSNYTTKSTEGISPLFLLLWFMGDFLSFTSCLLNDAALSFQIYLSMFFLANDLTLCYQYYYYNSIYPRKYLVQVAKGKSICNDSEALNLTEIYKEAGAINIRHGRTTRKYSPDYSLLLNLGRTSKESIHSPSSSLSSAGISPRGTTGFGAAGTSPKWGKIATAAGTLMNLGVTQAKATGDISGALVLSYKEILGLVLAWGCTCVYVSSRCPQLYKNYLRKSVDGISPLLFGSALLGNLMYTSSVLTSCEFVSSGDRMSFFWKQLPYLLGSSGTIVFDIGYFYQRYIYRNAARDNTEMGLENWVEEY</sequence>
<keyword evidence="9" id="KW-1185">Reference proteome</keyword>
<evidence type="ECO:0000256" key="2">
    <source>
        <dbReference type="ARBA" id="ARBA00022692"/>
    </source>
</evidence>
<reference evidence="8 9" key="1">
    <citation type="submission" date="2016-05" db="EMBL/GenBank/DDBJ databases">
        <title>Comparative genomics of biotechnologically important yeasts.</title>
        <authorList>
            <consortium name="DOE Joint Genome Institute"/>
            <person name="Riley R."/>
            <person name="Haridas S."/>
            <person name="Wolfe K.H."/>
            <person name="Lopes M.R."/>
            <person name="Hittinger C.T."/>
            <person name="Goker M."/>
            <person name="Salamov A."/>
            <person name="Wisecaver J."/>
            <person name="Long T.M."/>
            <person name="Aerts A.L."/>
            <person name="Barry K."/>
            <person name="Choi C."/>
            <person name="Clum A."/>
            <person name="Coughlan A.Y."/>
            <person name="Deshpande S."/>
            <person name="Douglass A.P."/>
            <person name="Hanson S.J."/>
            <person name="Klenk H.-P."/>
            <person name="LaButti K."/>
            <person name="Lapidus A."/>
            <person name="Lindquist E."/>
            <person name="Lipzen A."/>
            <person name="Meier-kolthoff J.P."/>
            <person name="Ohm R.A."/>
            <person name="Otillar R.P."/>
            <person name="Pangilinan J."/>
            <person name="Peng Y."/>
            <person name="Rokas A."/>
            <person name="Rosa C.A."/>
            <person name="Scheuner C."/>
            <person name="Sibirny A.A."/>
            <person name="Slot J.C."/>
            <person name="Stielow J.B."/>
            <person name="Sun H."/>
            <person name="Kurtzman C.P."/>
            <person name="Blackwell M."/>
            <person name="Grigoriev I.V."/>
            <person name="Jeffries T.W."/>
        </authorList>
    </citation>
    <scope>NUCLEOTIDE SEQUENCE [LARGE SCALE GENOMIC DNA]</scope>
    <source>
        <strain evidence="8 9">NRRL YB-4993</strain>
    </source>
</reference>
<keyword evidence="3 7" id="KW-1133">Transmembrane helix</keyword>
<evidence type="ECO:0000256" key="7">
    <source>
        <dbReference type="SAM" id="Phobius"/>
    </source>
</evidence>
<name>A0A1A0H210_9ASCO</name>
<comment type="similarity">
    <text evidence="5">Belongs to the laat-1 family.</text>
</comment>
<dbReference type="GO" id="GO:0000329">
    <property type="term" value="C:fungal-type vacuole membrane"/>
    <property type="evidence" value="ECO:0007669"/>
    <property type="project" value="TreeGrafter"/>
</dbReference>
<evidence type="ECO:0000313" key="9">
    <source>
        <dbReference type="Proteomes" id="UP000092555"/>
    </source>
</evidence>
<dbReference type="AlphaFoldDB" id="A0A1A0H210"/>
<keyword evidence="4 7" id="KW-0472">Membrane</keyword>